<protein>
    <submittedName>
        <fullName evidence="2">Uncharacterized protein</fullName>
    </submittedName>
</protein>
<evidence type="ECO:0000313" key="2">
    <source>
        <dbReference type="EMBL" id="SBP53551.1"/>
    </source>
</evidence>
<proteinExistence type="predicted"/>
<reference evidence="2" key="1">
    <citation type="submission" date="2016-05" db="EMBL/GenBank/DDBJ databases">
        <authorList>
            <person name="Lavstsen T."/>
            <person name="Jespersen J.S."/>
        </authorList>
    </citation>
    <scope>NUCLEOTIDE SEQUENCE</scope>
    <source>
        <tissue evidence="2">Brain</tissue>
    </source>
</reference>
<dbReference type="AlphaFoldDB" id="A0A1A8AGF5"/>
<accession>A0A1A8AGF5</accession>
<feature type="compositionally biased region" description="Polar residues" evidence="1">
    <location>
        <begin position="70"/>
        <end position="91"/>
    </location>
</feature>
<feature type="region of interest" description="Disordered" evidence="1">
    <location>
        <begin position="22"/>
        <end position="112"/>
    </location>
</feature>
<name>A0A1A8AGF5_NOTFU</name>
<evidence type="ECO:0000256" key="1">
    <source>
        <dbReference type="SAM" id="MobiDB-lite"/>
    </source>
</evidence>
<sequence length="142" mass="15847">MYEQAKLKLLRFYICTKEGASTDHSSEEKGLLEDEEDGCHSGDAITDLQALSNSSDSDGGTQRRAVLETETAQSPGPARPSQSTPTDITSRNVDKDNTGVSSAHRSPRLKRPTHLCGIPTTMVWWLYILTMLREMMSYRLLR</sequence>
<organism evidence="2">
    <name type="scientific">Nothobranchius furzeri</name>
    <name type="common">Turquoise killifish</name>
    <dbReference type="NCBI Taxonomy" id="105023"/>
    <lineage>
        <taxon>Eukaryota</taxon>
        <taxon>Metazoa</taxon>
        <taxon>Chordata</taxon>
        <taxon>Craniata</taxon>
        <taxon>Vertebrata</taxon>
        <taxon>Euteleostomi</taxon>
        <taxon>Actinopterygii</taxon>
        <taxon>Neopterygii</taxon>
        <taxon>Teleostei</taxon>
        <taxon>Neoteleostei</taxon>
        <taxon>Acanthomorphata</taxon>
        <taxon>Ovalentaria</taxon>
        <taxon>Atherinomorphae</taxon>
        <taxon>Cyprinodontiformes</taxon>
        <taxon>Nothobranchiidae</taxon>
        <taxon>Nothobranchius</taxon>
    </lineage>
</organism>
<feature type="compositionally biased region" description="Basic and acidic residues" evidence="1">
    <location>
        <begin position="22"/>
        <end position="32"/>
    </location>
</feature>
<feature type="compositionally biased region" description="Polar residues" evidence="1">
    <location>
        <begin position="49"/>
        <end position="60"/>
    </location>
</feature>
<dbReference type="EMBL" id="HADY01015066">
    <property type="protein sequence ID" value="SBP53551.1"/>
    <property type="molecule type" value="Transcribed_RNA"/>
</dbReference>
<gene>
    <name evidence="2" type="primary">Nfu_g_1_017938</name>
</gene>
<reference evidence="2" key="2">
    <citation type="submission" date="2016-06" db="EMBL/GenBank/DDBJ databases">
        <title>The genome of a short-lived fish provides insights into sex chromosome evolution and the genetic control of aging.</title>
        <authorList>
            <person name="Reichwald K."/>
            <person name="Felder M."/>
            <person name="Petzold A."/>
            <person name="Koch P."/>
            <person name="Groth M."/>
            <person name="Platzer M."/>
        </authorList>
    </citation>
    <scope>NUCLEOTIDE SEQUENCE</scope>
    <source>
        <tissue evidence="2">Brain</tissue>
    </source>
</reference>